<feature type="region of interest" description="Disordered" evidence="2">
    <location>
        <begin position="165"/>
        <end position="233"/>
    </location>
</feature>
<gene>
    <name evidence="3" type="ORF">KCV03_g5935</name>
</gene>
<dbReference type="EMBL" id="JAHFYH010000041">
    <property type="protein sequence ID" value="KAH0219695.1"/>
    <property type="molecule type" value="Genomic_DNA"/>
</dbReference>
<evidence type="ECO:0000313" key="4">
    <source>
        <dbReference type="Proteomes" id="UP000767238"/>
    </source>
</evidence>
<reference evidence="3" key="2">
    <citation type="submission" date="2021-08" db="EMBL/GenBank/DDBJ databases">
        <authorList>
            <person name="Gostincar C."/>
            <person name="Sun X."/>
            <person name="Song Z."/>
            <person name="Gunde-Cimerman N."/>
        </authorList>
    </citation>
    <scope>NUCLEOTIDE SEQUENCE</scope>
    <source>
        <strain evidence="3">EXF-8016</strain>
    </source>
</reference>
<protein>
    <submittedName>
        <fullName evidence="3">Uncharacterized protein</fullName>
    </submittedName>
</protein>
<evidence type="ECO:0000256" key="1">
    <source>
        <dbReference type="SAM" id="Coils"/>
    </source>
</evidence>
<accession>A0A9P8GHI4</accession>
<name>A0A9P8GHI4_AURME</name>
<comment type="caution">
    <text evidence="3">The sequence shown here is derived from an EMBL/GenBank/DDBJ whole genome shotgun (WGS) entry which is preliminary data.</text>
</comment>
<reference evidence="3" key="1">
    <citation type="journal article" date="2021" name="J Fungi (Basel)">
        <title>Virulence traits and population genomics of the black yeast Aureobasidium melanogenum.</title>
        <authorList>
            <person name="Cernosa A."/>
            <person name="Sun X."/>
            <person name="Gostincar C."/>
            <person name="Fang C."/>
            <person name="Gunde-Cimerman N."/>
            <person name="Song Z."/>
        </authorList>
    </citation>
    <scope>NUCLEOTIDE SEQUENCE</scope>
    <source>
        <strain evidence="3">EXF-8016</strain>
    </source>
</reference>
<organism evidence="3 4">
    <name type="scientific">Aureobasidium melanogenum</name>
    <name type="common">Aureobasidium pullulans var. melanogenum</name>
    <dbReference type="NCBI Taxonomy" id="46634"/>
    <lineage>
        <taxon>Eukaryota</taxon>
        <taxon>Fungi</taxon>
        <taxon>Dikarya</taxon>
        <taxon>Ascomycota</taxon>
        <taxon>Pezizomycotina</taxon>
        <taxon>Dothideomycetes</taxon>
        <taxon>Dothideomycetidae</taxon>
        <taxon>Dothideales</taxon>
        <taxon>Saccotheciaceae</taxon>
        <taxon>Aureobasidium</taxon>
    </lineage>
</organism>
<feature type="non-terminal residue" evidence="3">
    <location>
        <position position="233"/>
    </location>
</feature>
<dbReference type="OrthoDB" id="3907804at2759"/>
<keyword evidence="1" id="KW-0175">Coiled coil</keyword>
<evidence type="ECO:0000313" key="3">
    <source>
        <dbReference type="EMBL" id="KAH0219695.1"/>
    </source>
</evidence>
<dbReference type="AlphaFoldDB" id="A0A9P8GHI4"/>
<sequence length="233" mass="27011">MPPVSGAPRELLWYHQMQRENRHLLEQIRRQEADLDKIKSQTSADQEQREQIQQLLLELETKQATATERRRGDFEREKEILKRVDKLEKSLDMLRGANDSQRMATAAVNQWHTLEHRLEMLEQRQTKVPELDVRQLNLRIDALAKVVNNPVTESSNLLDQHVNHEDKDQTAEAGGSATVTSAGEQAREGTAKEKMQAEREPSLQRRSSFVLKKRRPGDKRVIPYRPTPLDLGW</sequence>
<feature type="compositionally biased region" description="Basic and acidic residues" evidence="2">
    <location>
        <begin position="185"/>
        <end position="203"/>
    </location>
</feature>
<dbReference type="Proteomes" id="UP000767238">
    <property type="component" value="Unassembled WGS sequence"/>
</dbReference>
<proteinExistence type="predicted"/>
<feature type="coiled-coil region" evidence="1">
    <location>
        <begin position="14"/>
        <end position="69"/>
    </location>
</feature>
<evidence type="ECO:0000256" key="2">
    <source>
        <dbReference type="SAM" id="MobiDB-lite"/>
    </source>
</evidence>